<evidence type="ECO:0000259" key="1">
    <source>
        <dbReference type="Pfam" id="PF13452"/>
    </source>
</evidence>
<dbReference type="Gene3D" id="3.10.129.10">
    <property type="entry name" value="Hotdog Thioesterase"/>
    <property type="match status" value="1"/>
</dbReference>
<comment type="caution">
    <text evidence="2">The sequence shown here is derived from an EMBL/GenBank/DDBJ whole genome shotgun (WGS) entry which is preliminary data.</text>
</comment>
<gene>
    <name evidence="2" type="ORF">C491_10889</name>
</gene>
<dbReference type="eggNOG" id="arCOG00774">
    <property type="taxonomic scope" value="Archaea"/>
</dbReference>
<evidence type="ECO:0000313" key="2">
    <source>
        <dbReference type="EMBL" id="ELY57286.1"/>
    </source>
</evidence>
<dbReference type="RefSeq" id="WP_005556078.1">
    <property type="nucleotide sequence ID" value="NZ_AOIB01000024.1"/>
</dbReference>
<proteinExistence type="predicted"/>
<dbReference type="InterPro" id="IPR039569">
    <property type="entry name" value="FAS1-like_DH_region"/>
</dbReference>
<protein>
    <submittedName>
        <fullName evidence="2">MaoC domain-containing protein dehydratase</fullName>
    </submittedName>
</protein>
<keyword evidence="3" id="KW-1185">Reference proteome</keyword>
<reference evidence="2 3" key="1">
    <citation type="journal article" date="2014" name="PLoS Genet.">
        <title>Phylogenetically driven sequencing of extremely halophilic archaea reveals strategies for static and dynamic osmo-response.</title>
        <authorList>
            <person name="Becker E.A."/>
            <person name="Seitzer P.M."/>
            <person name="Tritt A."/>
            <person name="Larsen D."/>
            <person name="Krusor M."/>
            <person name="Yao A.I."/>
            <person name="Wu D."/>
            <person name="Madern D."/>
            <person name="Eisen J.A."/>
            <person name="Darling A.E."/>
            <person name="Facciotti M.T."/>
        </authorList>
    </citation>
    <scope>NUCLEOTIDE SEQUENCE [LARGE SCALE GENOMIC DNA]</scope>
    <source>
        <strain evidence="2 3">DSM 10524</strain>
    </source>
</reference>
<dbReference type="SUPFAM" id="SSF54637">
    <property type="entry name" value="Thioesterase/thiol ester dehydrase-isomerase"/>
    <property type="match status" value="1"/>
</dbReference>
<dbReference type="AlphaFoldDB" id="L9X759"/>
<dbReference type="Pfam" id="PF13452">
    <property type="entry name" value="FAS1_DH_region"/>
    <property type="match status" value="1"/>
</dbReference>
<name>L9X759_9EURY</name>
<dbReference type="InterPro" id="IPR029069">
    <property type="entry name" value="HotDog_dom_sf"/>
</dbReference>
<accession>L9X759</accession>
<dbReference type="STRING" id="1227497.C491_10889"/>
<sequence>MTTIHFSRIISINDTLSLEIEVTDVKDAGSRDDAGLVVLDTEMTNQDGTVVFQGDMKFLIKARE</sequence>
<evidence type="ECO:0000313" key="3">
    <source>
        <dbReference type="Proteomes" id="UP000011688"/>
    </source>
</evidence>
<dbReference type="PATRIC" id="fig|1227497.3.peg.2246"/>
<dbReference type="Proteomes" id="UP000011688">
    <property type="component" value="Unassembled WGS sequence"/>
</dbReference>
<feature type="domain" description="FAS1-like dehydratase" evidence="1">
    <location>
        <begin position="4"/>
        <end position="52"/>
    </location>
</feature>
<dbReference type="EMBL" id="AOIB01000024">
    <property type="protein sequence ID" value="ELY57286.1"/>
    <property type="molecule type" value="Genomic_DNA"/>
</dbReference>
<organism evidence="2 3">
    <name type="scientific">Natronococcus amylolyticus DSM 10524</name>
    <dbReference type="NCBI Taxonomy" id="1227497"/>
    <lineage>
        <taxon>Archaea</taxon>
        <taxon>Methanobacteriati</taxon>
        <taxon>Methanobacteriota</taxon>
        <taxon>Stenosarchaea group</taxon>
        <taxon>Halobacteria</taxon>
        <taxon>Halobacteriales</taxon>
        <taxon>Natrialbaceae</taxon>
        <taxon>Natronococcus</taxon>
    </lineage>
</organism>